<dbReference type="GO" id="GO:0006355">
    <property type="term" value="P:regulation of DNA-templated transcription"/>
    <property type="evidence" value="ECO:0007669"/>
    <property type="project" value="UniProtKB-ARBA"/>
</dbReference>
<protein>
    <submittedName>
        <fullName evidence="1">Putative transcriptional regulator</fullName>
    </submittedName>
</protein>
<sequence length="223" mass="24813">MMVEVSCEDSTVLSGGDTQRRLLAQLLEVKSGLSVDELAGRLDISRSAVKQHLSGLERDGYVARGSARKTGGRPEQIYVLTESGIGIFPKQYSWFSRILLQTLRGRIGDADLGEFMFNLGVDMSAMALPRITGKTRIERIVEIVRIMNETGFVAQTVPDEEPGKLPRIECRNCVYHDLSKDYPEVCQFDIGFISGLMGAGVDQEECMQRDDGQVCRFRFVPLA</sequence>
<dbReference type="HOGENOM" id="CLU_078469_3_1_5"/>
<dbReference type="PhylomeDB" id="A7IIS9"/>
<dbReference type="Proteomes" id="UP000002417">
    <property type="component" value="Chromosome"/>
</dbReference>
<name>A7IIS9_XANP2</name>
<dbReference type="AlphaFoldDB" id="A7IIS9"/>
<dbReference type="Gene3D" id="1.10.10.10">
    <property type="entry name" value="Winged helix-like DNA-binding domain superfamily/Winged helix DNA-binding domain"/>
    <property type="match status" value="1"/>
</dbReference>
<dbReference type="InterPro" id="IPR036390">
    <property type="entry name" value="WH_DNA-bd_sf"/>
</dbReference>
<dbReference type="SUPFAM" id="SSF46785">
    <property type="entry name" value="Winged helix' DNA-binding domain"/>
    <property type="match status" value="1"/>
</dbReference>
<evidence type="ECO:0000313" key="2">
    <source>
        <dbReference type="Proteomes" id="UP000002417"/>
    </source>
</evidence>
<evidence type="ECO:0000313" key="1">
    <source>
        <dbReference type="EMBL" id="ABS67922.1"/>
    </source>
</evidence>
<dbReference type="eggNOG" id="COG2345">
    <property type="taxonomic scope" value="Bacteria"/>
</dbReference>
<proteinExistence type="predicted"/>
<dbReference type="STRING" id="78245.Xaut_2681"/>
<dbReference type="EMBL" id="CP000781">
    <property type="protein sequence ID" value="ABS67922.1"/>
    <property type="molecule type" value="Genomic_DNA"/>
</dbReference>
<keyword evidence="2" id="KW-1185">Reference proteome</keyword>
<dbReference type="KEGG" id="xau:Xaut_2681"/>
<organism evidence="1 2">
    <name type="scientific">Xanthobacter autotrophicus (strain ATCC BAA-1158 / Py2)</name>
    <dbReference type="NCBI Taxonomy" id="78245"/>
    <lineage>
        <taxon>Bacteria</taxon>
        <taxon>Pseudomonadati</taxon>
        <taxon>Pseudomonadota</taxon>
        <taxon>Alphaproteobacteria</taxon>
        <taxon>Hyphomicrobiales</taxon>
        <taxon>Xanthobacteraceae</taxon>
        <taxon>Xanthobacter</taxon>
    </lineage>
</organism>
<accession>A7IIS9</accession>
<dbReference type="InterPro" id="IPR036388">
    <property type="entry name" value="WH-like_DNA-bd_sf"/>
</dbReference>
<gene>
    <name evidence="1" type="ordered locus">Xaut_2681</name>
</gene>
<dbReference type="Pfam" id="PF13412">
    <property type="entry name" value="HTH_24"/>
    <property type="match status" value="1"/>
</dbReference>
<dbReference type="InterPro" id="IPR011991">
    <property type="entry name" value="ArsR-like_HTH"/>
</dbReference>
<reference evidence="1 2" key="1">
    <citation type="submission" date="2007-07" db="EMBL/GenBank/DDBJ databases">
        <title>Complete sequence of chromosome of Xanthobacter autotrophicus Py2.</title>
        <authorList>
            <consortium name="US DOE Joint Genome Institute"/>
            <person name="Copeland A."/>
            <person name="Lucas S."/>
            <person name="Lapidus A."/>
            <person name="Barry K."/>
            <person name="Glavina del Rio T."/>
            <person name="Hammon N."/>
            <person name="Israni S."/>
            <person name="Dalin E."/>
            <person name="Tice H."/>
            <person name="Pitluck S."/>
            <person name="Sims D."/>
            <person name="Brettin T."/>
            <person name="Bruce D."/>
            <person name="Detter J.C."/>
            <person name="Han C."/>
            <person name="Tapia R."/>
            <person name="Brainard J."/>
            <person name="Schmutz J."/>
            <person name="Larimer F."/>
            <person name="Land M."/>
            <person name="Hauser L."/>
            <person name="Kyrpides N."/>
            <person name="Kim E."/>
            <person name="Ensigns S.A."/>
            <person name="Richardson P."/>
        </authorList>
    </citation>
    <scope>NUCLEOTIDE SEQUENCE [LARGE SCALE GENOMIC DNA]</scope>
    <source>
        <strain evidence="2">ATCC BAA-1158 / Py2</strain>
    </source>
</reference>
<dbReference type="CDD" id="cd00090">
    <property type="entry name" value="HTH_ARSR"/>
    <property type="match status" value="1"/>
</dbReference>